<dbReference type="Pfam" id="PF02348">
    <property type="entry name" value="CTP_transf_3"/>
    <property type="match status" value="1"/>
</dbReference>
<dbReference type="InterPro" id="IPR003329">
    <property type="entry name" value="Cytidylyl_trans"/>
</dbReference>
<proteinExistence type="predicted"/>
<comment type="caution">
    <text evidence="1">The sequence shown here is derived from an EMBL/GenBank/DDBJ whole genome shotgun (WGS) entry which is preliminary data.</text>
</comment>
<dbReference type="SUPFAM" id="SSF53448">
    <property type="entry name" value="Nucleotide-diphospho-sugar transferases"/>
    <property type="match status" value="1"/>
</dbReference>
<name>A0A0F9CZX6_9ZZZZ</name>
<dbReference type="AlphaFoldDB" id="A0A0F9CZX6"/>
<gene>
    <name evidence="1" type="ORF">LCGC14_2606470</name>
</gene>
<feature type="non-terminal residue" evidence="1">
    <location>
        <position position="260"/>
    </location>
</feature>
<dbReference type="GO" id="GO:0008781">
    <property type="term" value="F:N-acylneuraminate cytidylyltransferase activity"/>
    <property type="evidence" value="ECO:0007669"/>
    <property type="project" value="TreeGrafter"/>
</dbReference>
<evidence type="ECO:0000313" key="1">
    <source>
        <dbReference type="EMBL" id="KKL05393.1"/>
    </source>
</evidence>
<evidence type="ECO:0008006" key="2">
    <source>
        <dbReference type="Google" id="ProtNLM"/>
    </source>
</evidence>
<sequence>MYKGSTFLALIVARKESKRLPGKNMMLCNGRPLLWYTFQAIFNSGIFDRVVISTDCEQMAKYANCHNIGLIGRPDELATDTADVRDVVVDVCNKIKSIRGETYDYIHLFSPTNPLRDFQDIESSTDICLGTKADGMVSVVHTTAIEHCGHLPNDFSLRGFCKPDHYLAYHLEPTYKLTGGIYLAKWDIWAQKKDIYDQNIYAYIMEHDVDIDTMDDFLAAEAILRSLRDGRKTINQKTEPVCPALQDMQRRDGRAEAGKA</sequence>
<dbReference type="Gene3D" id="3.90.550.10">
    <property type="entry name" value="Spore Coat Polysaccharide Biosynthesis Protein SpsA, Chain A"/>
    <property type="match status" value="1"/>
</dbReference>
<dbReference type="InterPro" id="IPR029044">
    <property type="entry name" value="Nucleotide-diphossugar_trans"/>
</dbReference>
<dbReference type="CDD" id="cd02513">
    <property type="entry name" value="CMP-NeuAc_Synthase"/>
    <property type="match status" value="1"/>
</dbReference>
<dbReference type="EMBL" id="LAZR01044136">
    <property type="protein sequence ID" value="KKL05393.1"/>
    <property type="molecule type" value="Genomic_DNA"/>
</dbReference>
<reference evidence="1" key="1">
    <citation type="journal article" date="2015" name="Nature">
        <title>Complex archaea that bridge the gap between prokaryotes and eukaryotes.</title>
        <authorList>
            <person name="Spang A."/>
            <person name="Saw J.H."/>
            <person name="Jorgensen S.L."/>
            <person name="Zaremba-Niedzwiedzka K."/>
            <person name="Martijn J."/>
            <person name="Lind A.E."/>
            <person name="van Eijk R."/>
            <person name="Schleper C."/>
            <person name="Guy L."/>
            <person name="Ettema T.J."/>
        </authorList>
    </citation>
    <scope>NUCLEOTIDE SEQUENCE</scope>
</reference>
<dbReference type="PANTHER" id="PTHR21485:SF6">
    <property type="entry name" value="N-ACYLNEURAMINATE CYTIDYLYLTRANSFERASE-RELATED"/>
    <property type="match status" value="1"/>
</dbReference>
<dbReference type="InterPro" id="IPR050793">
    <property type="entry name" value="CMP-NeuNAc_synthase"/>
</dbReference>
<accession>A0A0F9CZX6</accession>
<protein>
    <recommendedName>
        <fullName evidence="2">Acylneuraminate cytidylyltransferase</fullName>
    </recommendedName>
</protein>
<organism evidence="1">
    <name type="scientific">marine sediment metagenome</name>
    <dbReference type="NCBI Taxonomy" id="412755"/>
    <lineage>
        <taxon>unclassified sequences</taxon>
        <taxon>metagenomes</taxon>
        <taxon>ecological metagenomes</taxon>
    </lineage>
</organism>
<dbReference type="PANTHER" id="PTHR21485">
    <property type="entry name" value="HAD SUPERFAMILY MEMBERS CMAS AND KDSC"/>
    <property type="match status" value="1"/>
</dbReference>